<reference evidence="1" key="2">
    <citation type="submission" date="2020-09" db="EMBL/GenBank/DDBJ databases">
        <authorList>
            <person name="Sun Q."/>
            <person name="Ohkuma M."/>
        </authorList>
    </citation>
    <scope>NUCLEOTIDE SEQUENCE</scope>
    <source>
        <strain evidence="1">JCM 30078</strain>
    </source>
</reference>
<dbReference type="Pfam" id="PF06980">
    <property type="entry name" value="DUF1302"/>
    <property type="match status" value="1"/>
</dbReference>
<comment type="caution">
    <text evidence="1">The sequence shown here is derived from an EMBL/GenBank/DDBJ whole genome shotgun (WGS) entry which is preliminary data.</text>
</comment>
<evidence type="ECO:0008006" key="3">
    <source>
        <dbReference type="Google" id="ProtNLM"/>
    </source>
</evidence>
<reference evidence="1" key="1">
    <citation type="journal article" date="2014" name="Int. J. Syst. Evol. Microbiol.">
        <title>Complete genome sequence of Corynebacterium casei LMG S-19264T (=DSM 44701T), isolated from a smear-ripened cheese.</title>
        <authorList>
            <consortium name="US DOE Joint Genome Institute (JGI-PGF)"/>
            <person name="Walter F."/>
            <person name="Albersmeier A."/>
            <person name="Kalinowski J."/>
            <person name="Ruckert C."/>
        </authorList>
    </citation>
    <scope>NUCLEOTIDE SEQUENCE</scope>
    <source>
        <strain evidence="1">JCM 30078</strain>
    </source>
</reference>
<evidence type="ECO:0000313" key="1">
    <source>
        <dbReference type="EMBL" id="GGJ82899.1"/>
    </source>
</evidence>
<proteinExistence type="predicted"/>
<evidence type="ECO:0000313" key="2">
    <source>
        <dbReference type="Proteomes" id="UP000635983"/>
    </source>
</evidence>
<organism evidence="1 2">
    <name type="scientific">Pseudomonas matsuisoli</name>
    <dbReference type="NCBI Taxonomy" id="1515666"/>
    <lineage>
        <taxon>Bacteria</taxon>
        <taxon>Pseudomonadati</taxon>
        <taxon>Pseudomonadota</taxon>
        <taxon>Gammaproteobacteria</taxon>
        <taxon>Pseudomonadales</taxon>
        <taxon>Pseudomonadaceae</taxon>
        <taxon>Pseudomonas</taxon>
    </lineage>
</organism>
<gene>
    <name evidence="1" type="ORF">GCM10009304_06150</name>
</gene>
<sequence length="582" mass="63409">MGQGSRFGQAGRLGRSIYALLPLAIGAVSFMPQAHAVVFNIGAVEAQLDSSLTIESGWGTARPDQDLIGASNGGRGFTDTNDDGRLNFKQGEPFTKRFTGIHGLELRYLDSGLYVRGKYWYDFEQKDESRRFADIDDRGRQRLAQASGVALLDAYVYHNYQWRDQPGSVRLGKQVLNWGEGMFIGGGLNIVNPLDMSAYRRPGTPLKDGLLPVNLFHVAQNLSDNLAVEYFYQLEWDKSVQENCGTFFAQSDLLADGCDSNLRVLSSVDGGDGVVVPRAGSRNARDSGQWGGALHYYVAPLDMDIGAYVANYHSRSPVIGGRTAGAAAYAAGVEAVAADSRYYLDYPEDIRLYGLSFSKQMATGTTWRGELSYRPNAPVALNASDLMNAALVLSDRSLTPLDAEVASELKGYRRKETTQVQTGIEQILDNVMGAERLTVQGEVAWVHTGGLGGDARYGRDPVYGAGPAPSGGCQPGLTSGRYCEDEGFVTDNAWGYRLKAVWDYPDIVDRVLLKPNVAWSHDVKGFGPNGSFNEGAKAATIGLDASYQNTYRAALAYTNFFGGRYNTWADRDFLTLSVGIDF</sequence>
<dbReference type="RefSeq" id="WP_188981653.1">
    <property type="nucleotide sequence ID" value="NZ_BMPO01000001.1"/>
</dbReference>
<protein>
    <recommendedName>
        <fullName evidence="3">DUF1302 domain-containing protein</fullName>
    </recommendedName>
</protein>
<dbReference type="InterPro" id="IPR010727">
    <property type="entry name" value="DUF1302"/>
</dbReference>
<accession>A0A917USL7</accession>
<dbReference type="EMBL" id="BMPO01000001">
    <property type="protein sequence ID" value="GGJ82899.1"/>
    <property type="molecule type" value="Genomic_DNA"/>
</dbReference>
<dbReference type="Proteomes" id="UP000635983">
    <property type="component" value="Unassembled WGS sequence"/>
</dbReference>
<keyword evidence="2" id="KW-1185">Reference proteome</keyword>
<dbReference type="AlphaFoldDB" id="A0A917USL7"/>
<name>A0A917USL7_9PSED</name>